<dbReference type="SMART" id="SM00530">
    <property type="entry name" value="HTH_XRE"/>
    <property type="match status" value="1"/>
</dbReference>
<dbReference type="PANTHER" id="PTHR36511">
    <property type="entry name" value="MERR FAMILY BACTERIAL REGULATORY PROTEIN"/>
    <property type="match status" value="1"/>
</dbReference>
<keyword evidence="3" id="KW-0804">Transcription</keyword>
<name>A0A0Q0T0E8_9PSED</name>
<evidence type="ECO:0000256" key="1">
    <source>
        <dbReference type="ARBA" id="ARBA00023015"/>
    </source>
</evidence>
<dbReference type="PANTHER" id="PTHR36511:SF4">
    <property type="entry name" value="ANTITOXIN MQSA"/>
    <property type="match status" value="1"/>
</dbReference>
<keyword evidence="2" id="KW-0238">DNA-binding</keyword>
<keyword evidence="1" id="KW-0805">Transcription regulation</keyword>
<dbReference type="InterPro" id="IPR022452">
    <property type="entry name" value="MqsA"/>
</dbReference>
<dbReference type="GO" id="GO:0003677">
    <property type="term" value="F:DNA binding"/>
    <property type="evidence" value="ECO:0007669"/>
    <property type="project" value="UniProtKB-KW"/>
</dbReference>
<dbReference type="Gene3D" id="1.10.260.40">
    <property type="entry name" value="lambda repressor-like DNA-binding domains"/>
    <property type="match status" value="1"/>
</dbReference>
<dbReference type="InterPro" id="IPR001387">
    <property type="entry name" value="Cro/C1-type_HTH"/>
</dbReference>
<evidence type="ECO:0000256" key="3">
    <source>
        <dbReference type="ARBA" id="ARBA00023163"/>
    </source>
</evidence>
<dbReference type="NCBIfam" id="TIGR03831">
    <property type="entry name" value="YgiT_finger"/>
    <property type="match status" value="1"/>
</dbReference>
<dbReference type="Gene3D" id="3.10.20.860">
    <property type="match status" value="1"/>
</dbReference>
<evidence type="ECO:0000259" key="4">
    <source>
        <dbReference type="PROSITE" id="PS50943"/>
    </source>
</evidence>
<dbReference type="NCBIfam" id="TIGR03830">
    <property type="entry name" value="CxxCG_CxxCG_HTH"/>
    <property type="match status" value="1"/>
</dbReference>
<dbReference type="SUPFAM" id="SSF47413">
    <property type="entry name" value="lambda repressor-like DNA-binding domains"/>
    <property type="match status" value="1"/>
</dbReference>
<dbReference type="RefSeq" id="WP_055103925.1">
    <property type="nucleotide sequence ID" value="NZ_LLWH01000191.1"/>
</dbReference>
<evidence type="ECO:0000256" key="2">
    <source>
        <dbReference type="ARBA" id="ARBA00023125"/>
    </source>
</evidence>
<evidence type="ECO:0000313" key="5">
    <source>
        <dbReference type="EMBL" id="KQB52578.1"/>
    </source>
</evidence>
<dbReference type="Pfam" id="PF15731">
    <property type="entry name" value="MqsA_antitoxin"/>
    <property type="match status" value="1"/>
</dbReference>
<evidence type="ECO:0000313" key="6">
    <source>
        <dbReference type="Proteomes" id="UP000050342"/>
    </source>
</evidence>
<dbReference type="InterPro" id="IPR052359">
    <property type="entry name" value="HTH-type_reg/antitoxin"/>
</dbReference>
<dbReference type="Proteomes" id="UP000050342">
    <property type="component" value="Unassembled WGS sequence"/>
</dbReference>
<sequence length="133" mass="14477">MKCPSCVSAELLHDTRDVPYTYKNESTVIPAVTGDFCPACGETVLDASESTRVSAAMLAFNKQVNASIVDPGFITTVRKKLDLDQREAAEIFGGGVNAFSRYENGKTKPPLALVKLLKLLDHHPELLNEVRLG</sequence>
<comment type="caution">
    <text evidence="5">The sequence shown here is derived from an EMBL/GenBank/DDBJ whole genome shotgun (WGS) entry which is preliminary data.</text>
</comment>
<dbReference type="InterPro" id="IPR022453">
    <property type="entry name" value="Znf_MqsA-type"/>
</dbReference>
<organism evidence="5 6">
    <name type="scientific">Pseudomonas endophytica</name>
    <dbReference type="NCBI Taxonomy" id="1563157"/>
    <lineage>
        <taxon>Bacteria</taxon>
        <taxon>Pseudomonadati</taxon>
        <taxon>Pseudomonadota</taxon>
        <taxon>Gammaproteobacteria</taxon>
        <taxon>Pseudomonadales</taxon>
        <taxon>Pseudomonadaceae</taxon>
        <taxon>Pseudomonas</taxon>
    </lineage>
</organism>
<protein>
    <submittedName>
        <fullName evidence="5">Antitoxin</fullName>
    </submittedName>
</protein>
<dbReference type="EMBL" id="LLWH01000191">
    <property type="protein sequence ID" value="KQB52578.1"/>
    <property type="molecule type" value="Genomic_DNA"/>
</dbReference>
<dbReference type="CDD" id="cd12870">
    <property type="entry name" value="MqsA"/>
    <property type="match status" value="1"/>
</dbReference>
<gene>
    <name evidence="5" type="ORF">AQS70_13825</name>
</gene>
<dbReference type="PROSITE" id="PS50943">
    <property type="entry name" value="HTH_CROC1"/>
    <property type="match status" value="1"/>
</dbReference>
<proteinExistence type="predicted"/>
<dbReference type="AlphaFoldDB" id="A0A0Q0T0E8"/>
<dbReference type="InterPro" id="IPR032758">
    <property type="entry name" value="MqsA/HigA-2"/>
</dbReference>
<dbReference type="InterPro" id="IPR010982">
    <property type="entry name" value="Lambda_DNA-bd_dom_sf"/>
</dbReference>
<feature type="domain" description="HTH cro/C1-type" evidence="4">
    <location>
        <begin position="74"/>
        <end position="127"/>
    </location>
</feature>
<reference evidence="5 6" key="1">
    <citation type="submission" date="2015-10" db="EMBL/GenBank/DDBJ databases">
        <title>Pseudomonas helleri sp. nov. and Pseudomonas weihenstephanensis sp. nov., isolated from raw cows milk.</title>
        <authorList>
            <person name="Von Neubeck M."/>
            <person name="Huptas C."/>
            <person name="Wenning M."/>
            <person name="Scherer S."/>
        </authorList>
    </citation>
    <scope>NUCLEOTIDE SEQUENCE [LARGE SCALE GENOMIC DNA]</scope>
    <source>
        <strain evidence="5 6">BSTT44</strain>
    </source>
</reference>
<accession>A0A0Q0T0E8</accession>
<dbReference type="STRING" id="1563157.AQS70_13825"/>
<dbReference type="OrthoDB" id="7349669at2"/>
<keyword evidence="6" id="KW-1185">Reference proteome</keyword>
<dbReference type="CDD" id="cd00093">
    <property type="entry name" value="HTH_XRE"/>
    <property type="match status" value="1"/>
</dbReference>